<dbReference type="PROSITE" id="PS51678">
    <property type="entry name" value="SAM_MT_PRMT"/>
    <property type="match status" value="1"/>
</dbReference>
<dbReference type="RefSeq" id="XP_024500140.1">
    <property type="nucleotide sequence ID" value="XM_024645903.1"/>
</dbReference>
<dbReference type="FunFam" id="2.70.160.11:FF:000001">
    <property type="entry name" value="Blast:Protein arginine N-methyltransferase 1"/>
    <property type="match status" value="1"/>
</dbReference>
<dbReference type="CTD" id="36373298"/>
<dbReference type="InterPro" id="IPR029063">
    <property type="entry name" value="SAM-dependent_MTases_sf"/>
</dbReference>
<dbReference type="PANTHER" id="PTHR11006">
    <property type="entry name" value="PROTEIN ARGININE N-METHYLTRANSFERASE"/>
    <property type="match status" value="1"/>
</dbReference>
<evidence type="ECO:0000256" key="3">
    <source>
        <dbReference type="ARBA" id="ARBA00022679"/>
    </source>
</evidence>
<evidence type="ECO:0000313" key="8">
    <source>
        <dbReference type="EMBL" id="CEF60931.1"/>
    </source>
</evidence>
<evidence type="ECO:0000259" key="7">
    <source>
        <dbReference type="Pfam" id="PF22528"/>
    </source>
</evidence>
<dbReference type="GeneID" id="36373298"/>
<dbReference type="OrthoDB" id="7848332at2759"/>
<dbReference type="OMA" id="QRNDHIH"/>
<dbReference type="SUPFAM" id="SSF53335">
    <property type="entry name" value="S-adenosyl-L-methionine-dependent methyltransferases"/>
    <property type="match status" value="1"/>
</dbReference>
<name>A0A090KU32_STRRB</name>
<comment type="catalytic activity">
    <reaction evidence="5">
        <text>L-arginyl-[protein] + S-adenosyl-L-methionine = N(omega)-methyl-L-arginyl-[protein] + S-adenosyl-L-homocysteine + H(+)</text>
        <dbReference type="Rhea" id="RHEA:48100"/>
        <dbReference type="Rhea" id="RHEA-COMP:10532"/>
        <dbReference type="Rhea" id="RHEA-COMP:11990"/>
        <dbReference type="ChEBI" id="CHEBI:15378"/>
        <dbReference type="ChEBI" id="CHEBI:29965"/>
        <dbReference type="ChEBI" id="CHEBI:57856"/>
        <dbReference type="ChEBI" id="CHEBI:59789"/>
        <dbReference type="ChEBI" id="CHEBI:65280"/>
    </reaction>
    <physiologicalReaction direction="left-to-right" evidence="5">
        <dbReference type="Rhea" id="RHEA:48101"/>
    </physiologicalReaction>
</comment>
<gene>
    <name evidence="8 10 11" type="ORF">SRAE_0000006300</name>
</gene>
<dbReference type="Gene3D" id="2.70.160.11">
    <property type="entry name" value="Hnrnp arginine n-methyltransferase1"/>
    <property type="match status" value="1"/>
</dbReference>
<evidence type="ECO:0000256" key="4">
    <source>
        <dbReference type="ARBA" id="ARBA00022691"/>
    </source>
</evidence>
<dbReference type="GO" id="GO:0005634">
    <property type="term" value="C:nucleus"/>
    <property type="evidence" value="ECO:0007669"/>
    <property type="project" value="TreeGrafter"/>
</dbReference>
<dbReference type="GO" id="GO:0035242">
    <property type="term" value="F:protein-arginine omega-N asymmetric methyltransferase activity"/>
    <property type="evidence" value="ECO:0007669"/>
    <property type="project" value="UniProtKB-EC"/>
</dbReference>
<sequence length="341" mass="39254">MDNNQEKSATDQSSQDYYFNSYAHYGIHEEMLKDEVRTKTYRDSIYQNRHLFKNKVVLDVGAGTGILSMFAAKAGAKKVIAIEYSGIAEQTKLLVRDNKLDDIITVVKAKVEEVDDLPDGIKNVDIIISEWMGYCLLYESMLNTVLYARDKWLVKDGLIFPDKCSMYITAIEDGKYKEEKIFWWENVYGFDFSRIGRIAVKEPLVDCADAEQVCTSTALIKVLDLYTITANELNFSSNFSLKFCRKDYVHAFVIYFTTDFTKSHKPIGFSTGPDAKYTHWKQTIFYTKDPIIGVRDDLIKGIISFKANAKNPRDLDIRIKFDFVSKDGRESLSEDNEYLMH</sequence>
<reference evidence="9" key="1">
    <citation type="submission" date="2014-09" db="EMBL/GenBank/DDBJ databases">
        <authorList>
            <person name="Martin A.A."/>
        </authorList>
    </citation>
    <scope>NUCLEOTIDE SEQUENCE</scope>
    <source>
        <strain evidence="9">ED321</strain>
    </source>
</reference>
<dbReference type="FunFam" id="3.40.50.150:FF:000003">
    <property type="entry name" value="Blast:Protein arginine N-methyltransferase 1"/>
    <property type="match status" value="1"/>
</dbReference>
<dbReference type="InterPro" id="IPR025799">
    <property type="entry name" value="Arg_MeTrfase"/>
</dbReference>
<keyword evidence="4 6" id="KW-0949">S-adenosyl-L-methionine</keyword>
<evidence type="ECO:0000313" key="10">
    <source>
        <dbReference type="WBParaSite" id="SRAE_0000006300.1"/>
    </source>
</evidence>
<dbReference type="Pfam" id="PF06325">
    <property type="entry name" value="PrmA"/>
    <property type="match status" value="1"/>
</dbReference>
<dbReference type="GO" id="GO:0042054">
    <property type="term" value="F:histone methyltransferase activity"/>
    <property type="evidence" value="ECO:0007669"/>
    <property type="project" value="TreeGrafter"/>
</dbReference>
<dbReference type="Pfam" id="PF22528">
    <property type="entry name" value="PRMT_C"/>
    <property type="match status" value="1"/>
</dbReference>
<evidence type="ECO:0000313" key="11">
    <source>
        <dbReference type="WormBase" id="SRAE_0000006300"/>
    </source>
</evidence>
<dbReference type="WBParaSite" id="SRAE_0000006300.1">
    <property type="protein sequence ID" value="SRAE_0000006300.1"/>
    <property type="gene ID" value="WBGene00255800"/>
</dbReference>
<reference evidence="8" key="2">
    <citation type="submission" date="2014-09" db="EMBL/GenBank/DDBJ databases">
        <authorList>
            <person name="Aslett A.Martin."/>
        </authorList>
    </citation>
    <scope>NUCLEOTIDE SEQUENCE</scope>
    <source>
        <strain evidence="8">ED321 Heterogonic</strain>
    </source>
</reference>
<dbReference type="EC" id="2.1.1.319" evidence="1"/>
<protein>
    <recommendedName>
        <fullName evidence="1">type I protein arginine methyltransferase</fullName>
        <ecNumber evidence="1">2.1.1.319</ecNumber>
    </recommendedName>
</protein>
<proteinExistence type="predicted"/>
<dbReference type="EMBL" id="LN609405">
    <property type="protein sequence ID" value="CEF60931.1"/>
    <property type="molecule type" value="Genomic_DNA"/>
</dbReference>
<organism evidence="8">
    <name type="scientific">Strongyloides ratti</name>
    <name type="common">Parasitic roundworm</name>
    <dbReference type="NCBI Taxonomy" id="34506"/>
    <lineage>
        <taxon>Eukaryota</taxon>
        <taxon>Metazoa</taxon>
        <taxon>Ecdysozoa</taxon>
        <taxon>Nematoda</taxon>
        <taxon>Chromadorea</taxon>
        <taxon>Rhabditida</taxon>
        <taxon>Tylenchina</taxon>
        <taxon>Panagrolaimomorpha</taxon>
        <taxon>Strongyloidoidea</taxon>
        <taxon>Strongyloididae</taxon>
        <taxon>Strongyloides</taxon>
    </lineage>
</organism>
<dbReference type="PANTHER" id="PTHR11006:SF124">
    <property type="entry name" value="ARGININE METHYLTRANSFERASE 1-RELATED"/>
    <property type="match status" value="1"/>
</dbReference>
<evidence type="ECO:0000256" key="6">
    <source>
        <dbReference type="PROSITE-ProRule" id="PRU01015"/>
    </source>
</evidence>
<dbReference type="WormBase" id="SRAE_0000006300">
    <property type="protein sequence ID" value="SRP00534"/>
    <property type="gene ID" value="WBGene00255800"/>
</dbReference>
<dbReference type="GO" id="GO:0032259">
    <property type="term" value="P:methylation"/>
    <property type="evidence" value="ECO:0007669"/>
    <property type="project" value="UniProtKB-KW"/>
</dbReference>
<dbReference type="Gene3D" id="3.40.50.150">
    <property type="entry name" value="Vaccinia Virus protein VP39"/>
    <property type="match status" value="1"/>
</dbReference>
<dbReference type="InterPro" id="IPR055135">
    <property type="entry name" value="PRMT_dom"/>
</dbReference>
<keyword evidence="9" id="KW-1185">Reference proteome</keyword>
<evidence type="ECO:0000256" key="2">
    <source>
        <dbReference type="ARBA" id="ARBA00022603"/>
    </source>
</evidence>
<accession>A0A090KU32</accession>
<keyword evidence="2 6" id="KW-0489">Methyltransferase</keyword>
<dbReference type="Proteomes" id="UP000035682">
    <property type="component" value="Unplaced"/>
</dbReference>
<keyword evidence="3 6" id="KW-0808">Transferase</keyword>
<dbReference type="CDD" id="cd02440">
    <property type="entry name" value="AdoMet_MTases"/>
    <property type="match status" value="1"/>
</dbReference>
<evidence type="ECO:0000256" key="1">
    <source>
        <dbReference type="ARBA" id="ARBA00011925"/>
    </source>
</evidence>
<dbReference type="AlphaFoldDB" id="A0A090KU32"/>
<evidence type="ECO:0000256" key="5">
    <source>
        <dbReference type="ARBA" id="ARBA00049303"/>
    </source>
</evidence>
<reference evidence="10" key="3">
    <citation type="submission" date="2020-12" db="UniProtKB">
        <authorList>
            <consortium name="WormBaseParasite"/>
        </authorList>
    </citation>
    <scope>IDENTIFICATION</scope>
</reference>
<evidence type="ECO:0000313" key="9">
    <source>
        <dbReference type="Proteomes" id="UP000035682"/>
    </source>
</evidence>
<feature type="domain" description="Protein arginine N-methyltransferase" evidence="7">
    <location>
        <begin position="162"/>
        <end position="325"/>
    </location>
</feature>